<keyword evidence="3" id="KW-1185">Reference proteome</keyword>
<dbReference type="Proteomes" id="UP000199595">
    <property type="component" value="Unassembled WGS sequence"/>
</dbReference>
<protein>
    <recommendedName>
        <fullName evidence="4">TonB protein C-terminal</fullName>
    </recommendedName>
</protein>
<dbReference type="AlphaFoldDB" id="A0A1H3H574"/>
<keyword evidence="1" id="KW-0732">Signal</keyword>
<gene>
    <name evidence="2" type="ORF">SAMN05444411_1262</name>
</gene>
<dbReference type="OrthoDB" id="1442799at2"/>
<evidence type="ECO:0000313" key="2">
    <source>
        <dbReference type="EMBL" id="SDY10611.1"/>
    </source>
</evidence>
<sequence length="150" mass="16887">MKKTILILTTLLLTSTISAQFVARMQVKENIEGICDDKNVFALFPIDGQEEAICPASDEMILKRLNEEVTFLNDNSKYKDKGLIGLIINCKGKVVKCKMDNKTKNKELDKQIETVFNSLGVWKAGKLNGKNVDSSRLFSFTIKKGKFSFD</sequence>
<proteinExistence type="predicted"/>
<reference evidence="2 3" key="1">
    <citation type="submission" date="2016-10" db="EMBL/GenBank/DDBJ databases">
        <authorList>
            <person name="de Groot N.N."/>
        </authorList>
    </citation>
    <scope>NUCLEOTIDE SEQUENCE [LARGE SCALE GENOMIC DNA]</scope>
    <source>
        <strain evidence="2 3">DSM 24956</strain>
    </source>
</reference>
<feature type="chain" id="PRO_5011530106" description="TonB protein C-terminal" evidence="1">
    <location>
        <begin position="20"/>
        <end position="150"/>
    </location>
</feature>
<accession>A0A1H3H574</accession>
<evidence type="ECO:0008006" key="4">
    <source>
        <dbReference type="Google" id="ProtNLM"/>
    </source>
</evidence>
<organism evidence="2 3">
    <name type="scientific">Lutibacter oricola</name>
    <dbReference type="NCBI Taxonomy" id="762486"/>
    <lineage>
        <taxon>Bacteria</taxon>
        <taxon>Pseudomonadati</taxon>
        <taxon>Bacteroidota</taxon>
        <taxon>Flavobacteriia</taxon>
        <taxon>Flavobacteriales</taxon>
        <taxon>Flavobacteriaceae</taxon>
        <taxon>Lutibacter</taxon>
    </lineage>
</organism>
<feature type="signal peptide" evidence="1">
    <location>
        <begin position="1"/>
        <end position="19"/>
    </location>
</feature>
<evidence type="ECO:0000256" key="1">
    <source>
        <dbReference type="SAM" id="SignalP"/>
    </source>
</evidence>
<name>A0A1H3H574_9FLAO</name>
<dbReference type="EMBL" id="FNNJ01000026">
    <property type="protein sequence ID" value="SDY10611.1"/>
    <property type="molecule type" value="Genomic_DNA"/>
</dbReference>
<evidence type="ECO:0000313" key="3">
    <source>
        <dbReference type="Proteomes" id="UP000199595"/>
    </source>
</evidence>
<dbReference type="RefSeq" id="WP_139170999.1">
    <property type="nucleotide sequence ID" value="NZ_FNNJ01000026.1"/>
</dbReference>